<sequence length="243" mass="27689">MTFYRVNIQFPNDTQVCDLPINKTQYIKRIQIQSNSSDLIYPCKPNDTLTTTPYVTSSSTSLMTTTSSTQNSEETESSTPLLRDNNGINWSTESSIEWKAGLSVSEDDMTTQTVENFSNDVQVKIVLTKVSNTEITGSLITDKQYPTPESVTTVKKNTIMIQNTRLANSDESQRTTMPVSTDYIQPNEKTSIDLRSMMKISEYLPIRDIIIFTCMVLAVALMAYEIKRRRKISRQLRSFLFRI</sequence>
<reference evidence="3 4" key="1">
    <citation type="journal article" date="2014" name="Genome Biol. Evol.">
        <title>The genome of the myxosporean Thelohanellus kitauei shows adaptations to nutrient acquisition within its fish host.</title>
        <authorList>
            <person name="Yang Y."/>
            <person name="Xiong J."/>
            <person name="Zhou Z."/>
            <person name="Huo F."/>
            <person name="Miao W."/>
            <person name="Ran C."/>
            <person name="Liu Y."/>
            <person name="Zhang J."/>
            <person name="Feng J."/>
            <person name="Wang M."/>
            <person name="Wang M."/>
            <person name="Wang L."/>
            <person name="Yao B."/>
        </authorList>
    </citation>
    <scope>NUCLEOTIDE SEQUENCE [LARGE SCALE GENOMIC DNA]</scope>
    <source>
        <strain evidence="3">Wuqing</strain>
    </source>
</reference>
<accession>A0A0C2MU74</accession>
<proteinExistence type="predicted"/>
<keyword evidence="2" id="KW-1133">Transmembrane helix</keyword>
<protein>
    <submittedName>
        <fullName evidence="3">Uncharacterized protein</fullName>
    </submittedName>
</protein>
<evidence type="ECO:0000256" key="1">
    <source>
        <dbReference type="SAM" id="MobiDB-lite"/>
    </source>
</evidence>
<dbReference type="Proteomes" id="UP000031668">
    <property type="component" value="Unassembled WGS sequence"/>
</dbReference>
<keyword evidence="2" id="KW-0472">Membrane</keyword>
<feature type="transmembrane region" description="Helical" evidence="2">
    <location>
        <begin position="204"/>
        <end position="224"/>
    </location>
</feature>
<gene>
    <name evidence="3" type="ORF">RF11_00276</name>
</gene>
<dbReference type="EMBL" id="JWZT01003936">
    <property type="protein sequence ID" value="KII65232.1"/>
    <property type="molecule type" value="Genomic_DNA"/>
</dbReference>
<keyword evidence="2" id="KW-0812">Transmembrane</keyword>
<dbReference type="AlphaFoldDB" id="A0A0C2MU74"/>
<comment type="caution">
    <text evidence="3">The sequence shown here is derived from an EMBL/GenBank/DDBJ whole genome shotgun (WGS) entry which is preliminary data.</text>
</comment>
<feature type="region of interest" description="Disordered" evidence="1">
    <location>
        <begin position="54"/>
        <end position="86"/>
    </location>
</feature>
<name>A0A0C2MU74_THEKT</name>
<feature type="compositionally biased region" description="Low complexity" evidence="1">
    <location>
        <begin position="54"/>
        <end position="72"/>
    </location>
</feature>
<evidence type="ECO:0000313" key="4">
    <source>
        <dbReference type="Proteomes" id="UP000031668"/>
    </source>
</evidence>
<evidence type="ECO:0000313" key="3">
    <source>
        <dbReference type="EMBL" id="KII65232.1"/>
    </source>
</evidence>
<evidence type="ECO:0000256" key="2">
    <source>
        <dbReference type="SAM" id="Phobius"/>
    </source>
</evidence>
<keyword evidence="4" id="KW-1185">Reference proteome</keyword>
<organism evidence="3 4">
    <name type="scientific">Thelohanellus kitauei</name>
    <name type="common">Myxosporean</name>
    <dbReference type="NCBI Taxonomy" id="669202"/>
    <lineage>
        <taxon>Eukaryota</taxon>
        <taxon>Metazoa</taxon>
        <taxon>Cnidaria</taxon>
        <taxon>Myxozoa</taxon>
        <taxon>Myxosporea</taxon>
        <taxon>Bivalvulida</taxon>
        <taxon>Platysporina</taxon>
        <taxon>Myxobolidae</taxon>
        <taxon>Thelohanellus</taxon>
    </lineage>
</organism>